<dbReference type="GO" id="GO:0005886">
    <property type="term" value="C:plasma membrane"/>
    <property type="evidence" value="ECO:0007669"/>
    <property type="project" value="UniProtKB-SubCell"/>
</dbReference>
<name>A0A179CF61_9LACO</name>
<dbReference type="Pfam" id="PF07690">
    <property type="entry name" value="MFS_1"/>
    <property type="match status" value="2"/>
</dbReference>
<evidence type="ECO:0000256" key="4">
    <source>
        <dbReference type="ARBA" id="ARBA00022989"/>
    </source>
</evidence>
<dbReference type="GO" id="GO:0061513">
    <property type="term" value="F:glucose 6-phosphate:phosphate antiporter activity"/>
    <property type="evidence" value="ECO:0007669"/>
    <property type="project" value="TreeGrafter"/>
</dbReference>
<dbReference type="EMBL" id="LVKI01000042">
    <property type="protein sequence ID" value="OAQ07096.1"/>
    <property type="molecule type" value="Genomic_DNA"/>
</dbReference>
<dbReference type="InterPro" id="IPR051337">
    <property type="entry name" value="OPA_Antiporter"/>
</dbReference>
<feature type="transmembrane region" description="Helical" evidence="6">
    <location>
        <begin position="344"/>
        <end position="365"/>
    </location>
</feature>
<feature type="transmembrane region" description="Helical" evidence="6">
    <location>
        <begin position="247"/>
        <end position="265"/>
    </location>
</feature>
<dbReference type="InterPro" id="IPR011701">
    <property type="entry name" value="MFS"/>
</dbReference>
<feature type="transmembrane region" description="Helical" evidence="6">
    <location>
        <begin position="12"/>
        <end position="32"/>
    </location>
</feature>
<dbReference type="InterPro" id="IPR020846">
    <property type="entry name" value="MFS_dom"/>
</dbReference>
<feature type="transmembrane region" description="Helical" evidence="6">
    <location>
        <begin position="312"/>
        <end position="332"/>
    </location>
</feature>
<keyword evidence="4 6" id="KW-1133">Transmembrane helix</keyword>
<evidence type="ECO:0000313" key="9">
    <source>
        <dbReference type="Proteomes" id="UP000078520"/>
    </source>
</evidence>
<feature type="transmembrane region" description="Helical" evidence="6">
    <location>
        <begin position="377"/>
        <end position="397"/>
    </location>
</feature>
<evidence type="ECO:0000256" key="1">
    <source>
        <dbReference type="ARBA" id="ARBA00004651"/>
    </source>
</evidence>
<dbReference type="PANTHER" id="PTHR43826:SF3">
    <property type="entry name" value="GLUCOSE-6-PHOSPHATE EXCHANGER SLC37A4"/>
    <property type="match status" value="1"/>
</dbReference>
<dbReference type="SUPFAM" id="SSF103473">
    <property type="entry name" value="MFS general substrate transporter"/>
    <property type="match status" value="1"/>
</dbReference>
<keyword evidence="3 6" id="KW-0812">Transmembrane</keyword>
<feature type="transmembrane region" description="Helical" evidence="6">
    <location>
        <begin position="109"/>
        <end position="132"/>
    </location>
</feature>
<evidence type="ECO:0000259" key="7">
    <source>
        <dbReference type="PROSITE" id="PS50850"/>
    </source>
</evidence>
<protein>
    <submittedName>
        <fullName evidence="8">MFS transporter</fullName>
    </submittedName>
</protein>
<feature type="transmembrane region" description="Helical" evidence="6">
    <location>
        <begin position="52"/>
        <end position="72"/>
    </location>
</feature>
<dbReference type="GO" id="GO:0035435">
    <property type="term" value="P:phosphate ion transmembrane transport"/>
    <property type="evidence" value="ECO:0007669"/>
    <property type="project" value="TreeGrafter"/>
</dbReference>
<feature type="transmembrane region" description="Helical" evidence="6">
    <location>
        <begin position="409"/>
        <end position="429"/>
    </location>
</feature>
<keyword evidence="2" id="KW-0813">Transport</keyword>
<reference evidence="9" key="1">
    <citation type="submission" date="2016-03" db="EMBL/GenBank/DDBJ databases">
        <authorList>
            <person name="Johnson T.J."/>
            <person name="Youmans B."/>
            <person name="Case K."/>
            <person name="Noll S."/>
        </authorList>
    </citation>
    <scope>NUCLEOTIDE SEQUENCE [LARGE SCALE GENOMIC DNA]</scope>
    <source>
        <strain evidence="9">UMNLAv8</strain>
    </source>
</reference>
<dbReference type="RefSeq" id="WP_064208227.1">
    <property type="nucleotide sequence ID" value="NZ_LVKC01000040.1"/>
</dbReference>
<feature type="transmembrane region" description="Helical" evidence="6">
    <location>
        <begin position="277"/>
        <end position="300"/>
    </location>
</feature>
<organism evidence="8 9">
    <name type="scientific">Ligilactobacillus aviarius</name>
    <dbReference type="NCBI Taxonomy" id="1606"/>
    <lineage>
        <taxon>Bacteria</taxon>
        <taxon>Bacillati</taxon>
        <taxon>Bacillota</taxon>
        <taxon>Bacilli</taxon>
        <taxon>Lactobacillales</taxon>
        <taxon>Lactobacillaceae</taxon>
        <taxon>Ligilactobacillus</taxon>
    </lineage>
</organism>
<evidence type="ECO:0000256" key="5">
    <source>
        <dbReference type="ARBA" id="ARBA00023136"/>
    </source>
</evidence>
<dbReference type="NCBIfam" id="NF038246">
    <property type="entry name" value="bile_salt_MFS"/>
    <property type="match status" value="1"/>
</dbReference>
<dbReference type="Proteomes" id="UP000078520">
    <property type="component" value="Unassembled WGS sequence"/>
</dbReference>
<dbReference type="AlphaFoldDB" id="A0A179CF61"/>
<dbReference type="PROSITE" id="PS50850">
    <property type="entry name" value="MFS"/>
    <property type="match status" value="1"/>
</dbReference>
<comment type="caution">
    <text evidence="8">The sequence shown here is derived from an EMBL/GenBank/DDBJ whole genome shotgun (WGS) entry which is preliminary data.</text>
</comment>
<evidence type="ECO:0000256" key="3">
    <source>
        <dbReference type="ARBA" id="ARBA00022692"/>
    </source>
</evidence>
<sequence>MDTVSEKKPVSNAYKYFMIFLCMFTQAIPYGIAQNIQPLFVHPLVNTFHFSLASYTLIFTFGAVAASIASPFIGKGLAKVNFKVMYMAGIIISALAYVIFGISSKLPEFYGAAILCMIGSTFFSGQGVPWVINHWFPGKGRGTALGVAFCGGSIGNIFLQPFTQKILAKYMVGGTKTGHLESMAPFFIFAAALFVIGLIITFFIRTPKDNEIVATKAELEEAKKAAAEAKAKEFEGWTSKEVMKMPWFWIFSIGFLIIGIGLASLNEDYAAFLDTKLSFGVVGTIGMMYGFGCLIGNVTGGILFDKLGTAKAMTYAAVMYVLSIGMMIFVSFQPFGSHASKVAGIAYAIFCGLAVFSYMSGPAFMAKDLFGSKDEGVMLGLVGLAYAIGFAIGAPLFGIIKGMASFTVAWYVMMACVVVGFILLIVSVVKIKGMQKALMNKQNN</sequence>
<dbReference type="InterPro" id="IPR036259">
    <property type="entry name" value="MFS_trans_sf"/>
</dbReference>
<dbReference type="OrthoDB" id="182417at2"/>
<gene>
    <name evidence="8" type="ORF">A3O14_06790</name>
</gene>
<dbReference type="Gene3D" id="1.20.1250.20">
    <property type="entry name" value="MFS general substrate transporter like domains"/>
    <property type="match status" value="2"/>
</dbReference>
<evidence type="ECO:0000313" key="8">
    <source>
        <dbReference type="EMBL" id="OAQ07096.1"/>
    </source>
</evidence>
<evidence type="ECO:0000256" key="6">
    <source>
        <dbReference type="SAM" id="Phobius"/>
    </source>
</evidence>
<feature type="domain" description="Major facilitator superfamily (MFS) profile" evidence="7">
    <location>
        <begin position="15"/>
        <end position="432"/>
    </location>
</feature>
<feature type="transmembrane region" description="Helical" evidence="6">
    <location>
        <begin position="183"/>
        <end position="204"/>
    </location>
</feature>
<keyword evidence="5 6" id="KW-0472">Membrane</keyword>
<evidence type="ECO:0000256" key="2">
    <source>
        <dbReference type="ARBA" id="ARBA00022448"/>
    </source>
</evidence>
<dbReference type="PANTHER" id="PTHR43826">
    <property type="entry name" value="GLUCOSE-6-PHOSPHATE EXCHANGER SLC37A4"/>
    <property type="match status" value="1"/>
</dbReference>
<proteinExistence type="predicted"/>
<feature type="transmembrane region" description="Helical" evidence="6">
    <location>
        <begin position="84"/>
        <end position="103"/>
    </location>
</feature>
<accession>A0A179CF61</accession>
<comment type="subcellular location">
    <subcellularLocation>
        <location evidence="1">Cell membrane</location>
        <topology evidence="1">Multi-pass membrane protein</topology>
    </subcellularLocation>
</comment>
<feature type="transmembrane region" description="Helical" evidence="6">
    <location>
        <begin position="144"/>
        <end position="163"/>
    </location>
</feature>